<dbReference type="GO" id="GO:0003677">
    <property type="term" value="F:DNA binding"/>
    <property type="evidence" value="ECO:0007669"/>
    <property type="project" value="UniProtKB-KW"/>
</dbReference>
<protein>
    <recommendedName>
        <fullName evidence="10">AP2/ERF domain-containing protein</fullName>
    </recommendedName>
</protein>
<dbReference type="SUPFAM" id="SSF50978">
    <property type="entry name" value="WD40 repeat-like"/>
    <property type="match status" value="1"/>
</dbReference>
<feature type="repeat" description="WD" evidence="8">
    <location>
        <begin position="250"/>
        <end position="284"/>
    </location>
</feature>
<evidence type="ECO:0000256" key="3">
    <source>
        <dbReference type="ARBA" id="ARBA00022737"/>
    </source>
</evidence>
<dbReference type="InterPro" id="IPR036955">
    <property type="entry name" value="AP2/ERF_dom_sf"/>
</dbReference>
<dbReference type="PANTHER" id="PTHR10971">
    <property type="entry name" value="MRNA EXPORT FACTOR AND BUB3"/>
    <property type="match status" value="1"/>
</dbReference>
<dbReference type="PROSITE" id="PS50082">
    <property type="entry name" value="WD_REPEATS_2"/>
    <property type="match status" value="4"/>
</dbReference>
<evidence type="ECO:0000256" key="6">
    <source>
        <dbReference type="ARBA" id="ARBA00023163"/>
    </source>
</evidence>
<feature type="repeat" description="WD" evidence="8">
    <location>
        <begin position="23"/>
        <end position="56"/>
    </location>
</feature>
<dbReference type="GO" id="GO:0005634">
    <property type="term" value="C:nucleus"/>
    <property type="evidence" value="ECO:0007669"/>
    <property type="project" value="UniProtKB-SubCell"/>
</dbReference>
<evidence type="ECO:0000256" key="4">
    <source>
        <dbReference type="ARBA" id="ARBA00023015"/>
    </source>
</evidence>
<keyword evidence="5" id="KW-0238">DNA-binding</keyword>
<dbReference type="SUPFAM" id="SSF54171">
    <property type="entry name" value="DNA-binding domain"/>
    <property type="match status" value="1"/>
</dbReference>
<dbReference type="FunFam" id="2.130.10.10:FF:000146">
    <property type="entry name" value="protein RAE1 isoform X1"/>
    <property type="match status" value="1"/>
</dbReference>
<dbReference type="PROSITE" id="PS51032">
    <property type="entry name" value="AP2_ERF"/>
    <property type="match status" value="1"/>
</dbReference>
<dbReference type="SMART" id="SM00380">
    <property type="entry name" value="AP2"/>
    <property type="match status" value="1"/>
</dbReference>
<keyword evidence="6" id="KW-0804">Transcription</keyword>
<feature type="compositionally biased region" description="Polar residues" evidence="9">
    <location>
        <begin position="1"/>
        <end position="22"/>
    </location>
</feature>
<reference evidence="11" key="1">
    <citation type="submission" date="2024-03" db="EMBL/GenBank/DDBJ databases">
        <title>WGS assembly of Saponaria officinalis var. Norfolk2.</title>
        <authorList>
            <person name="Jenkins J."/>
            <person name="Shu S."/>
            <person name="Grimwood J."/>
            <person name="Barry K."/>
            <person name="Goodstein D."/>
            <person name="Schmutz J."/>
            <person name="Leebens-Mack J."/>
            <person name="Osbourn A."/>
        </authorList>
    </citation>
    <scope>NUCLEOTIDE SEQUENCE [LARGE SCALE GENOMIC DNA]</scope>
    <source>
        <strain evidence="11">JIC</strain>
    </source>
</reference>
<organism evidence="11 12">
    <name type="scientific">Saponaria officinalis</name>
    <name type="common">Common soapwort</name>
    <name type="synonym">Lychnis saponaria</name>
    <dbReference type="NCBI Taxonomy" id="3572"/>
    <lineage>
        <taxon>Eukaryota</taxon>
        <taxon>Viridiplantae</taxon>
        <taxon>Streptophyta</taxon>
        <taxon>Embryophyta</taxon>
        <taxon>Tracheophyta</taxon>
        <taxon>Spermatophyta</taxon>
        <taxon>Magnoliopsida</taxon>
        <taxon>eudicotyledons</taxon>
        <taxon>Gunneridae</taxon>
        <taxon>Pentapetalae</taxon>
        <taxon>Caryophyllales</taxon>
        <taxon>Caryophyllaceae</taxon>
        <taxon>Caryophylleae</taxon>
        <taxon>Saponaria</taxon>
    </lineage>
</organism>
<dbReference type="InterPro" id="IPR001680">
    <property type="entry name" value="WD40_rpt"/>
</dbReference>
<evidence type="ECO:0000313" key="12">
    <source>
        <dbReference type="Proteomes" id="UP001443914"/>
    </source>
</evidence>
<dbReference type="InterPro" id="IPR036322">
    <property type="entry name" value="WD40_repeat_dom_sf"/>
</dbReference>
<evidence type="ECO:0000256" key="9">
    <source>
        <dbReference type="SAM" id="MobiDB-lite"/>
    </source>
</evidence>
<dbReference type="AlphaFoldDB" id="A0AAW1GRL0"/>
<dbReference type="Pfam" id="PF00847">
    <property type="entry name" value="AP2"/>
    <property type="match status" value="1"/>
</dbReference>
<dbReference type="InterPro" id="IPR016177">
    <property type="entry name" value="DNA-bd_dom_sf"/>
</dbReference>
<keyword evidence="2 8" id="KW-0853">WD repeat</keyword>
<evidence type="ECO:0000313" key="11">
    <source>
        <dbReference type="EMBL" id="KAK9666494.1"/>
    </source>
</evidence>
<dbReference type="InterPro" id="IPR001471">
    <property type="entry name" value="AP2/ERF_dom"/>
</dbReference>
<dbReference type="InterPro" id="IPR015943">
    <property type="entry name" value="WD40/YVTN_repeat-like_dom_sf"/>
</dbReference>
<evidence type="ECO:0000259" key="10">
    <source>
        <dbReference type="PROSITE" id="PS51032"/>
    </source>
</evidence>
<evidence type="ECO:0000256" key="1">
    <source>
        <dbReference type="ARBA" id="ARBA00004123"/>
    </source>
</evidence>
<accession>A0AAW1GRL0</accession>
<dbReference type="Gene3D" id="2.130.10.10">
    <property type="entry name" value="YVTN repeat-like/Quinoprotein amine dehydrogenase"/>
    <property type="match status" value="1"/>
</dbReference>
<dbReference type="Gene3D" id="3.30.730.10">
    <property type="entry name" value="AP2/ERF domain"/>
    <property type="match status" value="1"/>
</dbReference>
<dbReference type="GO" id="GO:0003700">
    <property type="term" value="F:DNA-binding transcription factor activity"/>
    <property type="evidence" value="ECO:0007669"/>
    <property type="project" value="InterPro"/>
</dbReference>
<evidence type="ECO:0000256" key="5">
    <source>
        <dbReference type="ARBA" id="ARBA00023125"/>
    </source>
</evidence>
<keyword evidence="12" id="KW-1185">Reference proteome</keyword>
<evidence type="ECO:0000256" key="7">
    <source>
        <dbReference type="ARBA" id="ARBA00023242"/>
    </source>
</evidence>
<comment type="subcellular location">
    <subcellularLocation>
        <location evidence="1">Nucleus</location>
    </subcellularLocation>
</comment>
<feature type="repeat" description="WD" evidence="8">
    <location>
        <begin position="70"/>
        <end position="111"/>
    </location>
</feature>
<dbReference type="Proteomes" id="UP001443914">
    <property type="component" value="Unassembled WGS sequence"/>
</dbReference>
<keyword evidence="7" id="KW-0539">Nucleus</keyword>
<evidence type="ECO:0000256" key="2">
    <source>
        <dbReference type="ARBA" id="ARBA00022574"/>
    </source>
</evidence>
<comment type="caution">
    <text evidence="11">The sequence shown here is derived from an EMBL/GenBank/DDBJ whole genome shotgun (WGS) entry which is preliminary data.</text>
</comment>
<feature type="repeat" description="WD" evidence="8">
    <location>
        <begin position="111"/>
        <end position="152"/>
    </location>
</feature>
<dbReference type="EMBL" id="JBDFQZ010000014">
    <property type="protein sequence ID" value="KAK9666494.1"/>
    <property type="molecule type" value="Genomic_DNA"/>
</dbReference>
<feature type="domain" description="AP2/ERF" evidence="10">
    <location>
        <begin position="372"/>
        <end position="429"/>
    </location>
</feature>
<evidence type="ECO:0000256" key="8">
    <source>
        <dbReference type="PROSITE-ProRule" id="PRU00221"/>
    </source>
</evidence>
<dbReference type="PROSITE" id="PS50294">
    <property type="entry name" value="WD_REPEATS_REGION"/>
    <property type="match status" value="2"/>
</dbReference>
<dbReference type="PRINTS" id="PR00320">
    <property type="entry name" value="GPROTEINBRPT"/>
</dbReference>
<name>A0AAW1GRL0_SAPOF</name>
<dbReference type="InterPro" id="IPR020472">
    <property type="entry name" value="WD40_PAC1"/>
</dbReference>
<proteinExistence type="predicted"/>
<dbReference type="PRINTS" id="PR00367">
    <property type="entry name" value="ETHRSPELEMNT"/>
</dbReference>
<dbReference type="CDD" id="cd00018">
    <property type="entry name" value="AP2"/>
    <property type="match status" value="1"/>
</dbReference>
<keyword evidence="4" id="KW-0805">Transcription regulation</keyword>
<dbReference type="Pfam" id="PF00400">
    <property type="entry name" value="WD40"/>
    <property type="match status" value="4"/>
</dbReference>
<sequence>MSAFGSSPASTASHNPNKSTEVVSPPGDSVLSLCFSPKANYLVATSWDNQVRCWEITKNGTAVGSVAKASISHEQPVLCSAWKDDGSTVFSGGCDKQVKMWPLSGSQPVTVGMHDAPVKEVAWIPEMSLLATGSWDKTLKYWDTRQPNPVHTQQLPDRCYSLSVLHPLMVVATADRNLVVFNLQNPQTEFKRIVSPLKYQTRCVTTFPDKQGFMVGSIEGRVGVHHLDDAQQNKNFTFKCHRDANNIFSVNSIDFHPVHHTFATAGSDGSFNFWDKDSKQRLKSMSRSNQPIPCSAFNNDGSIYAYAVSYDWSKGAEHHNPSTAKSCILLHSVKEEDVKPKQRTNTRRNGKRFRRTLYVASFGCTMARPQQRYRGIRQRHWGSWVSEIRHPLLKTRIWLGTFETAEDAARAYDEAAKLMCGPKARTNFPYNSSSSTSKLLSSTLAAKLQKCHLQATLQLTKTHQLVSNNVASPRGNNVISNGVKIEAETPVNFPEGSWAREEQCPPLLEDDHTLIQQMIDELLDYGYLEFCNVQTH</sequence>
<keyword evidence="3" id="KW-0677">Repeat</keyword>
<feature type="region of interest" description="Disordered" evidence="9">
    <location>
        <begin position="1"/>
        <end position="23"/>
    </location>
</feature>
<gene>
    <name evidence="11" type="ORF">RND81_14G188500</name>
</gene>
<dbReference type="SMART" id="SM00320">
    <property type="entry name" value="WD40"/>
    <property type="match status" value="5"/>
</dbReference>
<dbReference type="FunFam" id="3.30.730.10:FF:000001">
    <property type="entry name" value="Ethylene-responsive transcription factor 2"/>
    <property type="match status" value="1"/>
</dbReference>